<evidence type="ECO:0000313" key="3">
    <source>
        <dbReference type="Proteomes" id="UP000066284"/>
    </source>
</evidence>
<dbReference type="STRING" id="1715989.NITINOP_3015"/>
<accession>A0A0S4KU89</accession>
<reference evidence="3" key="1">
    <citation type="submission" date="2015-09" db="EMBL/GenBank/DDBJ databases">
        <authorList>
            <person name="Daims H."/>
        </authorList>
    </citation>
    <scope>NUCLEOTIDE SEQUENCE [LARGE SCALE GENOMIC DNA]</scope>
</reference>
<gene>
    <name evidence="2" type="ORF">NITINOP_3015</name>
</gene>
<sequence>MMSASSPSQFDSPPETVSFIRRPEVRAVIYGGLGLFAAMMVIWPLINQLLDPDFKRHIEQHRVMVGMTKEQVLEAWGGPQTIHTTFTKDGIRQEEWIFEDWEDAATVRHRYLYFEEGILVGGWYQGSRERDARNLPSSKPRPRSES</sequence>
<dbReference type="EMBL" id="LN885086">
    <property type="protein sequence ID" value="CUQ67987.1"/>
    <property type="molecule type" value="Genomic_DNA"/>
</dbReference>
<evidence type="ECO:0000256" key="1">
    <source>
        <dbReference type="SAM" id="Phobius"/>
    </source>
</evidence>
<dbReference type="Proteomes" id="UP000066284">
    <property type="component" value="Chromosome 1"/>
</dbReference>
<protein>
    <submittedName>
        <fullName evidence="2">Uncharacterized protein</fullName>
    </submittedName>
</protein>
<feature type="transmembrane region" description="Helical" evidence="1">
    <location>
        <begin position="27"/>
        <end position="46"/>
    </location>
</feature>
<evidence type="ECO:0000313" key="2">
    <source>
        <dbReference type="EMBL" id="CUQ67987.1"/>
    </source>
</evidence>
<dbReference type="KEGG" id="nio:NITINOP_3015"/>
<name>A0A0S4KU89_9BACT</name>
<proteinExistence type="predicted"/>
<keyword evidence="1" id="KW-0472">Membrane</keyword>
<keyword evidence="1" id="KW-1133">Transmembrane helix</keyword>
<keyword evidence="1" id="KW-0812">Transmembrane</keyword>
<organism evidence="2 3">
    <name type="scientific">Candidatus Nitrospira inopinata</name>
    <dbReference type="NCBI Taxonomy" id="1715989"/>
    <lineage>
        <taxon>Bacteria</taxon>
        <taxon>Pseudomonadati</taxon>
        <taxon>Nitrospirota</taxon>
        <taxon>Nitrospiria</taxon>
        <taxon>Nitrospirales</taxon>
        <taxon>Nitrospiraceae</taxon>
        <taxon>Nitrospira</taxon>
    </lineage>
</organism>
<keyword evidence="3" id="KW-1185">Reference proteome</keyword>
<dbReference type="AlphaFoldDB" id="A0A0S4KU89"/>